<keyword evidence="8" id="KW-0547">Nucleotide-binding</keyword>
<keyword evidence="10" id="KW-0067">ATP-binding</keyword>
<keyword evidence="6" id="KW-0381">Hypersensitive response</keyword>
<dbReference type="FunFam" id="1.10.10.10:FF:000322">
    <property type="entry name" value="Probable disease resistance protein At1g63360"/>
    <property type="match status" value="1"/>
</dbReference>
<keyword evidence="4" id="KW-0963">Cytoplasm</keyword>
<dbReference type="Gene3D" id="1.10.10.10">
    <property type="entry name" value="Winged helix-like DNA-binding domain superfamily/Winged helix DNA-binding domain"/>
    <property type="match status" value="1"/>
</dbReference>
<dbReference type="AlphaFoldDB" id="A0A8X8Z1Y9"/>
<dbReference type="Gene3D" id="1.10.8.430">
    <property type="entry name" value="Helical domain of apoptotic protease-activating factors"/>
    <property type="match status" value="1"/>
</dbReference>
<keyword evidence="5" id="KW-0433">Leucine-rich repeat</keyword>
<dbReference type="GO" id="GO:0043531">
    <property type="term" value="F:ADP binding"/>
    <property type="evidence" value="ECO:0007669"/>
    <property type="project" value="InterPro"/>
</dbReference>
<evidence type="ECO:0008006" key="15">
    <source>
        <dbReference type="Google" id="ProtNLM"/>
    </source>
</evidence>
<evidence type="ECO:0000256" key="4">
    <source>
        <dbReference type="ARBA" id="ARBA00022490"/>
    </source>
</evidence>
<evidence type="ECO:0000313" key="14">
    <source>
        <dbReference type="Proteomes" id="UP000298416"/>
    </source>
</evidence>
<dbReference type="InterPro" id="IPR036388">
    <property type="entry name" value="WH-like_DNA-bd_sf"/>
</dbReference>
<organism evidence="13">
    <name type="scientific">Salvia splendens</name>
    <name type="common">Scarlet sage</name>
    <dbReference type="NCBI Taxonomy" id="180675"/>
    <lineage>
        <taxon>Eukaryota</taxon>
        <taxon>Viridiplantae</taxon>
        <taxon>Streptophyta</taxon>
        <taxon>Embryophyta</taxon>
        <taxon>Tracheophyta</taxon>
        <taxon>Spermatophyta</taxon>
        <taxon>Magnoliopsida</taxon>
        <taxon>eudicotyledons</taxon>
        <taxon>Gunneridae</taxon>
        <taxon>Pentapetalae</taxon>
        <taxon>asterids</taxon>
        <taxon>lamiids</taxon>
        <taxon>Lamiales</taxon>
        <taxon>Lamiaceae</taxon>
        <taxon>Nepetoideae</taxon>
        <taxon>Mentheae</taxon>
        <taxon>Salviinae</taxon>
        <taxon>Salvia</taxon>
        <taxon>Salvia subgen. Calosphace</taxon>
        <taxon>core Calosphace</taxon>
    </lineage>
</organism>
<dbReference type="PANTHER" id="PTHR23155:SF1152">
    <property type="entry name" value="AAA+ ATPASE DOMAIN-CONTAINING PROTEIN"/>
    <property type="match status" value="1"/>
</dbReference>
<dbReference type="PANTHER" id="PTHR23155">
    <property type="entry name" value="DISEASE RESISTANCE PROTEIN RP"/>
    <property type="match status" value="1"/>
</dbReference>
<dbReference type="Pfam" id="PF23598">
    <property type="entry name" value="LRR_14"/>
    <property type="match status" value="1"/>
</dbReference>
<reference evidence="13" key="1">
    <citation type="submission" date="2018-01" db="EMBL/GenBank/DDBJ databases">
        <authorList>
            <person name="Mao J.F."/>
        </authorList>
    </citation>
    <scope>NUCLEOTIDE SEQUENCE</scope>
    <source>
        <strain evidence="13">Huo1</strain>
        <tissue evidence="13">Leaf</tissue>
    </source>
</reference>
<evidence type="ECO:0000259" key="11">
    <source>
        <dbReference type="Pfam" id="PF23559"/>
    </source>
</evidence>
<evidence type="ECO:0000256" key="1">
    <source>
        <dbReference type="ARBA" id="ARBA00002074"/>
    </source>
</evidence>
<comment type="caution">
    <text evidence="13">The sequence shown here is derived from an EMBL/GenBank/DDBJ whole genome shotgun (WGS) entry which is preliminary data.</text>
</comment>
<dbReference type="Proteomes" id="UP000298416">
    <property type="component" value="Unassembled WGS sequence"/>
</dbReference>
<evidence type="ECO:0000256" key="6">
    <source>
        <dbReference type="ARBA" id="ARBA00022667"/>
    </source>
</evidence>
<feature type="domain" description="Disease resistance protein winged helix" evidence="11">
    <location>
        <begin position="157"/>
        <end position="228"/>
    </location>
</feature>
<dbReference type="GO" id="GO:0005737">
    <property type="term" value="C:cytoplasm"/>
    <property type="evidence" value="ECO:0007669"/>
    <property type="project" value="UniProtKB-SubCell"/>
</dbReference>
<keyword evidence="9" id="KW-0611">Plant defense</keyword>
<keyword evidence="7" id="KW-0677">Repeat</keyword>
<sequence length="783" mass="87362">MQPSRVKLDDQLRNVTEEIGLLAGEVTEKRPVYKPASSSTLAAMGNDAVIGPVHTMSFMNDSQSWDLLKQKVSPDSICPPQLVNVGKEIARRCAGLPLAVVLLAGVLSPVDKIQASWEEIAENVNPIVGRELEEILSLSYTYLPHHLRSCFLYVGSFLQDVNIRTSRLVRLWIAEGFLNHQNGCSKSLEDEAEEYLEELVKRNLVMVSGRKSDGKIKSSSLHDMVRDMCIKKARDEDFLHVMDERDLPQGLMNERRISFSCFDAGDIYGPTFRTILCFQINKFPSWLAELRNFKFLRVLDALGVDLKALPSQVFELYHLRYLALMGSFSIPSAVSKLVNLQTLIIHLASGRLREKRDPGVHHSLPLEIWMLPQLRHLFFHSPHLLPNPFQGLNLLLENLQTLLLVADLVWNEEVLQLIPNVKILGLTYTTTQSFDLHHLRELRRLEKLEVIGYGGFLWRRENPSFPRTLKKLTLIGGGFPWKDMAIVGLLPNLEILKLRHNACYGDTWETNDDYFPLLKYLLIDGSHLEHWITQGNPFPTLKCLVLRFCGSLREIPEVIGEMSTLELIRVEYCAASLVESANKIKEDQESCGNDVLQVVCASHEVVPVSPAASPSTQPTIGATPVHGLTEFSPWPATSSAGPSRGSTMIEAFPNRPGWPECLYYLKTGDCKFGTTFGPVLPIAGALLLTYQRPPSHLFCGAVVDYTPWATYLSSDSAAAPVLHRDQPLTAAVTPSFSAITFPGQPSSFAAPGPRWELPAAALASVKPPRKQRCLTHGCCGLHK</sequence>
<dbReference type="InterPro" id="IPR032675">
    <property type="entry name" value="LRR_dom_sf"/>
</dbReference>
<dbReference type="Pfam" id="PF23559">
    <property type="entry name" value="WHD_DRP"/>
    <property type="match status" value="1"/>
</dbReference>
<name>A0A8X8Z1Y9_SALSN</name>
<comment type="function">
    <text evidence="1">Confers resistance to late blight (Phytophthora infestans) races carrying the avirulence gene Avr1. Resistance proteins guard the plant against pathogens that contain an appropriate avirulence protein via an indirect interaction with this avirulence protein. That triggers a defense system including the hypersensitive response, which restricts the pathogen growth.</text>
</comment>
<evidence type="ECO:0000256" key="8">
    <source>
        <dbReference type="ARBA" id="ARBA00022741"/>
    </source>
</evidence>
<dbReference type="InterPro" id="IPR027417">
    <property type="entry name" value="P-loop_NTPase"/>
</dbReference>
<dbReference type="Gene3D" id="3.80.10.10">
    <property type="entry name" value="Ribonuclease Inhibitor"/>
    <property type="match status" value="1"/>
</dbReference>
<keyword evidence="14" id="KW-1185">Reference proteome</keyword>
<reference evidence="13" key="2">
    <citation type="submission" date="2020-08" db="EMBL/GenBank/DDBJ databases">
        <title>Plant Genome Project.</title>
        <authorList>
            <person name="Zhang R.-G."/>
        </authorList>
    </citation>
    <scope>NUCLEOTIDE SEQUENCE</scope>
    <source>
        <strain evidence="13">Huo1</strain>
        <tissue evidence="13">Leaf</tissue>
    </source>
</reference>
<evidence type="ECO:0000256" key="9">
    <source>
        <dbReference type="ARBA" id="ARBA00022821"/>
    </source>
</evidence>
<dbReference type="SUPFAM" id="SSF52540">
    <property type="entry name" value="P-loop containing nucleoside triphosphate hydrolases"/>
    <property type="match status" value="1"/>
</dbReference>
<evidence type="ECO:0000313" key="13">
    <source>
        <dbReference type="EMBL" id="KAG6389217.1"/>
    </source>
</evidence>
<dbReference type="InterPro" id="IPR058922">
    <property type="entry name" value="WHD_DRP"/>
</dbReference>
<evidence type="ECO:0000256" key="10">
    <source>
        <dbReference type="ARBA" id="ARBA00022840"/>
    </source>
</evidence>
<protein>
    <recommendedName>
        <fullName evidence="15">Disease resistance protein RPM1</fullName>
    </recommendedName>
</protein>
<feature type="domain" description="Disease resistance R13L4/SHOC-2-like LRR" evidence="12">
    <location>
        <begin position="287"/>
        <end position="474"/>
    </location>
</feature>
<proteinExistence type="inferred from homology"/>
<dbReference type="GO" id="GO:0005524">
    <property type="term" value="F:ATP binding"/>
    <property type="evidence" value="ECO:0007669"/>
    <property type="project" value="UniProtKB-KW"/>
</dbReference>
<dbReference type="InterPro" id="IPR055414">
    <property type="entry name" value="LRR_R13L4/SHOC2-like"/>
</dbReference>
<dbReference type="SUPFAM" id="SSF52058">
    <property type="entry name" value="L domain-like"/>
    <property type="match status" value="1"/>
</dbReference>
<dbReference type="InterPro" id="IPR044974">
    <property type="entry name" value="Disease_R_plants"/>
</dbReference>
<evidence type="ECO:0000256" key="3">
    <source>
        <dbReference type="ARBA" id="ARBA00008894"/>
    </source>
</evidence>
<dbReference type="GO" id="GO:0009626">
    <property type="term" value="P:plant-type hypersensitive response"/>
    <property type="evidence" value="ECO:0007669"/>
    <property type="project" value="UniProtKB-KW"/>
</dbReference>
<accession>A0A8X8Z1Y9</accession>
<comment type="similarity">
    <text evidence="3">Belongs to the disease resistance NB-LRR family.</text>
</comment>
<dbReference type="EMBL" id="PNBA02000020">
    <property type="protein sequence ID" value="KAG6389217.1"/>
    <property type="molecule type" value="Genomic_DNA"/>
</dbReference>
<evidence type="ECO:0000259" key="12">
    <source>
        <dbReference type="Pfam" id="PF23598"/>
    </source>
</evidence>
<gene>
    <name evidence="13" type="ORF">SASPL_150679</name>
</gene>
<evidence type="ECO:0000256" key="2">
    <source>
        <dbReference type="ARBA" id="ARBA00004496"/>
    </source>
</evidence>
<evidence type="ECO:0000256" key="7">
    <source>
        <dbReference type="ARBA" id="ARBA00022737"/>
    </source>
</evidence>
<dbReference type="InterPro" id="IPR042197">
    <property type="entry name" value="Apaf_helical"/>
</dbReference>
<evidence type="ECO:0000256" key="5">
    <source>
        <dbReference type="ARBA" id="ARBA00022614"/>
    </source>
</evidence>
<comment type="subcellular location">
    <subcellularLocation>
        <location evidence="2">Cytoplasm</location>
    </subcellularLocation>
</comment>